<dbReference type="Pfam" id="PF07963">
    <property type="entry name" value="N_methyl"/>
    <property type="match status" value="1"/>
</dbReference>
<dbReference type="AlphaFoldDB" id="A0A4R6JHY7"/>
<organism evidence="2 3">
    <name type="scientific">Kribbella caucasensis</name>
    <dbReference type="NCBI Taxonomy" id="2512215"/>
    <lineage>
        <taxon>Bacteria</taxon>
        <taxon>Bacillati</taxon>
        <taxon>Actinomycetota</taxon>
        <taxon>Actinomycetes</taxon>
        <taxon>Propionibacteriales</taxon>
        <taxon>Kribbellaceae</taxon>
        <taxon>Kribbella</taxon>
    </lineage>
</organism>
<protein>
    <submittedName>
        <fullName evidence="2">Pilin/secretion family protein with methylation motif</fullName>
    </submittedName>
</protein>
<dbReference type="InterPro" id="IPR012902">
    <property type="entry name" value="N_methyl_site"/>
</dbReference>
<dbReference type="OrthoDB" id="3629569at2"/>
<evidence type="ECO:0000313" key="2">
    <source>
        <dbReference type="EMBL" id="TDO35713.1"/>
    </source>
</evidence>
<keyword evidence="1" id="KW-0472">Membrane</keyword>
<accession>A0A4R6JHY7</accession>
<comment type="caution">
    <text evidence="2">The sequence shown here is derived from an EMBL/GenBank/DDBJ whole genome shotgun (WGS) entry which is preliminary data.</text>
</comment>
<sequence>MDGVMKRVMNRVRSERGESLLEVLIAVAIMGVAVVGIMAGLTSSVLISGFHKQQATAGTAVRDYAEALQNYVADGHYAECAATYDVPFAEPAGYQKSVVAGSVQYWNGSAWQASCGTDKGLQRLTLQVRSDDNRVTEKIDLVVRKPCRLEDPLCS</sequence>
<keyword evidence="1" id="KW-0812">Transmembrane</keyword>
<keyword evidence="3" id="KW-1185">Reference proteome</keyword>
<dbReference type="Proteomes" id="UP000295388">
    <property type="component" value="Unassembled WGS sequence"/>
</dbReference>
<keyword evidence="1" id="KW-1133">Transmembrane helix</keyword>
<evidence type="ECO:0000256" key="1">
    <source>
        <dbReference type="SAM" id="Phobius"/>
    </source>
</evidence>
<dbReference type="RefSeq" id="WP_133804466.1">
    <property type="nucleotide sequence ID" value="NZ_SNWQ01000022.1"/>
</dbReference>
<dbReference type="EMBL" id="SNWQ01000022">
    <property type="protein sequence ID" value="TDO35713.1"/>
    <property type="molecule type" value="Genomic_DNA"/>
</dbReference>
<proteinExistence type="predicted"/>
<name>A0A4R6JHY7_9ACTN</name>
<feature type="transmembrane region" description="Helical" evidence="1">
    <location>
        <begin position="20"/>
        <end position="41"/>
    </location>
</feature>
<gene>
    <name evidence="2" type="ORF">EV643_122124</name>
</gene>
<evidence type="ECO:0000313" key="3">
    <source>
        <dbReference type="Proteomes" id="UP000295388"/>
    </source>
</evidence>
<reference evidence="2 3" key="1">
    <citation type="submission" date="2019-03" db="EMBL/GenBank/DDBJ databases">
        <title>Genomic Encyclopedia of Type Strains, Phase III (KMG-III): the genomes of soil and plant-associated and newly described type strains.</title>
        <authorList>
            <person name="Whitman W."/>
        </authorList>
    </citation>
    <scope>NUCLEOTIDE SEQUENCE [LARGE SCALE GENOMIC DNA]</scope>
    <source>
        <strain evidence="2 3">VKM Ac-2527</strain>
    </source>
</reference>